<evidence type="ECO:0000256" key="1">
    <source>
        <dbReference type="ARBA" id="ARBA00004123"/>
    </source>
</evidence>
<dbReference type="Pfam" id="PF01878">
    <property type="entry name" value="EVE"/>
    <property type="match status" value="1"/>
</dbReference>
<accession>A0ABQ8FDF7</accession>
<evidence type="ECO:0000313" key="5">
    <source>
        <dbReference type="EMBL" id="KAH6596386.1"/>
    </source>
</evidence>
<proteinExistence type="predicted"/>
<dbReference type="InterPro" id="IPR015947">
    <property type="entry name" value="PUA-like_sf"/>
</dbReference>
<feature type="region of interest" description="Disordered" evidence="3">
    <location>
        <begin position="1"/>
        <end position="20"/>
    </location>
</feature>
<feature type="domain" description="EVE" evidence="4">
    <location>
        <begin position="79"/>
        <end position="236"/>
    </location>
</feature>
<gene>
    <name evidence="5" type="ORF">BASA50_005092</name>
</gene>
<sequence length="252" mass="28037">MKVRRSLARAAKKTGPQSSISALPSVSVKALCHHPLLDSRTDLVMDSNKAEDAVTSTPIEPLAHTNSDVSPLASKALIQYWLIKAEPATRIEKGIDVKFGIDDLERVGSSGWDGVRNYEARNIMRDKMRLGDLCLFYHSNCKSPGIAGIASVSAESLVDDSAFDKSHPYYDPKSDPTNPRWFMVRVSFVRKLARFIPLKELQGYKDGHLSKMVLIHRGRLSVQPVSPEEFRFILELEKQAPPDPASQIKAEP</sequence>
<keyword evidence="2" id="KW-0539">Nucleus</keyword>
<dbReference type="InterPro" id="IPR052181">
    <property type="entry name" value="5hmC_binding"/>
</dbReference>
<dbReference type="PANTHER" id="PTHR14087:SF7">
    <property type="entry name" value="THYMOCYTE NUCLEAR PROTEIN 1"/>
    <property type="match status" value="1"/>
</dbReference>
<comment type="subcellular location">
    <subcellularLocation>
        <location evidence="1">Nucleus</location>
    </subcellularLocation>
</comment>
<dbReference type="InterPro" id="IPR047197">
    <property type="entry name" value="THYN1-like_EVE"/>
</dbReference>
<reference evidence="5 6" key="1">
    <citation type="submission" date="2021-02" db="EMBL/GenBank/DDBJ databases">
        <title>Variation within the Batrachochytrium salamandrivorans European outbreak.</title>
        <authorList>
            <person name="Kelly M."/>
            <person name="Pasmans F."/>
            <person name="Shea T.P."/>
            <person name="Munoz J.F."/>
            <person name="Carranza S."/>
            <person name="Cuomo C.A."/>
            <person name="Martel A."/>
        </authorList>
    </citation>
    <scope>NUCLEOTIDE SEQUENCE [LARGE SCALE GENOMIC DNA]</scope>
    <source>
        <strain evidence="5 6">AMFP18/2</strain>
    </source>
</reference>
<dbReference type="SUPFAM" id="SSF88697">
    <property type="entry name" value="PUA domain-like"/>
    <property type="match status" value="1"/>
</dbReference>
<name>A0ABQ8FDF7_9FUNG</name>
<dbReference type="EMBL" id="JAFCIX010000227">
    <property type="protein sequence ID" value="KAH6596386.1"/>
    <property type="molecule type" value="Genomic_DNA"/>
</dbReference>
<dbReference type="CDD" id="cd21133">
    <property type="entry name" value="EVE"/>
    <property type="match status" value="1"/>
</dbReference>
<evidence type="ECO:0000313" key="6">
    <source>
        <dbReference type="Proteomes" id="UP001648503"/>
    </source>
</evidence>
<comment type="caution">
    <text evidence="5">The sequence shown here is derived from an EMBL/GenBank/DDBJ whole genome shotgun (WGS) entry which is preliminary data.</text>
</comment>
<dbReference type="InterPro" id="IPR002740">
    <property type="entry name" value="EVE_domain"/>
</dbReference>
<evidence type="ECO:0000256" key="3">
    <source>
        <dbReference type="SAM" id="MobiDB-lite"/>
    </source>
</evidence>
<organism evidence="5 6">
    <name type="scientific">Batrachochytrium salamandrivorans</name>
    <dbReference type="NCBI Taxonomy" id="1357716"/>
    <lineage>
        <taxon>Eukaryota</taxon>
        <taxon>Fungi</taxon>
        <taxon>Fungi incertae sedis</taxon>
        <taxon>Chytridiomycota</taxon>
        <taxon>Chytridiomycota incertae sedis</taxon>
        <taxon>Chytridiomycetes</taxon>
        <taxon>Rhizophydiales</taxon>
        <taxon>Rhizophydiales incertae sedis</taxon>
        <taxon>Batrachochytrium</taxon>
    </lineage>
</organism>
<feature type="compositionally biased region" description="Basic residues" evidence="3">
    <location>
        <begin position="1"/>
        <end position="12"/>
    </location>
</feature>
<dbReference type="PANTHER" id="PTHR14087">
    <property type="entry name" value="THYMOCYTE NUCLEAR PROTEIN 1"/>
    <property type="match status" value="1"/>
</dbReference>
<evidence type="ECO:0000259" key="4">
    <source>
        <dbReference type="Pfam" id="PF01878"/>
    </source>
</evidence>
<protein>
    <recommendedName>
        <fullName evidence="4">EVE domain-containing protein</fullName>
    </recommendedName>
</protein>
<dbReference type="Gene3D" id="3.10.590.10">
    <property type="entry name" value="ph1033 like domains"/>
    <property type="match status" value="1"/>
</dbReference>
<keyword evidence="6" id="KW-1185">Reference proteome</keyword>
<dbReference type="Proteomes" id="UP001648503">
    <property type="component" value="Unassembled WGS sequence"/>
</dbReference>
<evidence type="ECO:0000256" key="2">
    <source>
        <dbReference type="ARBA" id="ARBA00023242"/>
    </source>
</evidence>